<keyword evidence="1" id="KW-0378">Hydrolase</keyword>
<gene>
    <name evidence="6" type="ORF">WPS_12980</name>
</gene>
<dbReference type="CDD" id="cd16432">
    <property type="entry name" value="CheB_Rec"/>
    <property type="match status" value="1"/>
</dbReference>
<comment type="caution">
    <text evidence="4">Lacks conserved residue(s) required for the propagation of feature annotation.</text>
</comment>
<dbReference type="Gene3D" id="3.40.50.180">
    <property type="entry name" value="Methylesterase CheB, C-terminal domain"/>
    <property type="match status" value="1"/>
</dbReference>
<name>A0AAN1XXE2_UNVUL</name>
<dbReference type="InterPro" id="IPR035909">
    <property type="entry name" value="CheB_C"/>
</dbReference>
<keyword evidence="7" id="KW-1185">Reference proteome</keyword>
<dbReference type="PROSITE" id="PS50122">
    <property type="entry name" value="CHEB"/>
    <property type="match status" value="1"/>
</dbReference>
<evidence type="ECO:0000256" key="4">
    <source>
        <dbReference type="PROSITE-ProRule" id="PRU00050"/>
    </source>
</evidence>
<dbReference type="EC" id="3.1.1.61" evidence="2"/>
<proteinExistence type="predicted"/>
<dbReference type="PANTHER" id="PTHR42872:SF3">
    <property type="entry name" value="PROTEIN-GLUTAMATE METHYLESTERASE_PROTEIN-GLUTAMINE GLUTAMINASE 1"/>
    <property type="match status" value="1"/>
</dbReference>
<dbReference type="GO" id="GO:0000156">
    <property type="term" value="F:phosphorelay response regulator activity"/>
    <property type="evidence" value="ECO:0007669"/>
    <property type="project" value="InterPro"/>
</dbReference>
<evidence type="ECO:0000259" key="5">
    <source>
        <dbReference type="PROSITE" id="PS50122"/>
    </source>
</evidence>
<accession>A0AAN1XXE2</accession>
<comment type="catalytic activity">
    <reaction evidence="3">
        <text>[protein]-L-glutamate 5-O-methyl ester + H2O = L-glutamyl-[protein] + methanol + H(+)</text>
        <dbReference type="Rhea" id="RHEA:23236"/>
        <dbReference type="Rhea" id="RHEA-COMP:10208"/>
        <dbReference type="Rhea" id="RHEA-COMP:10311"/>
        <dbReference type="ChEBI" id="CHEBI:15377"/>
        <dbReference type="ChEBI" id="CHEBI:15378"/>
        <dbReference type="ChEBI" id="CHEBI:17790"/>
        <dbReference type="ChEBI" id="CHEBI:29973"/>
        <dbReference type="ChEBI" id="CHEBI:82795"/>
        <dbReference type="EC" id="3.1.1.61"/>
    </reaction>
</comment>
<evidence type="ECO:0000256" key="1">
    <source>
        <dbReference type="ARBA" id="ARBA00022801"/>
    </source>
</evidence>
<dbReference type="GO" id="GO:0008984">
    <property type="term" value="F:protein-glutamate methylesterase activity"/>
    <property type="evidence" value="ECO:0007669"/>
    <property type="project" value="UniProtKB-EC"/>
</dbReference>
<protein>
    <recommendedName>
        <fullName evidence="2">protein-glutamate methylesterase</fullName>
        <ecNumber evidence="2">3.1.1.61</ecNumber>
    </recommendedName>
</protein>
<dbReference type="Proteomes" id="UP001317532">
    <property type="component" value="Chromosome"/>
</dbReference>
<dbReference type="EMBL" id="AP025523">
    <property type="protein sequence ID" value="BDE06022.1"/>
    <property type="molecule type" value="Genomic_DNA"/>
</dbReference>
<dbReference type="GO" id="GO:0005737">
    <property type="term" value="C:cytoplasm"/>
    <property type="evidence" value="ECO:0007669"/>
    <property type="project" value="InterPro"/>
</dbReference>
<dbReference type="InterPro" id="IPR000673">
    <property type="entry name" value="Sig_transdc_resp-reg_Me-estase"/>
</dbReference>
<dbReference type="PANTHER" id="PTHR42872">
    <property type="entry name" value="PROTEIN-GLUTAMATE METHYLESTERASE/PROTEIN-GLUTAMINE GLUTAMINASE"/>
    <property type="match status" value="1"/>
</dbReference>
<dbReference type="AlphaFoldDB" id="A0AAN1XXE2"/>
<evidence type="ECO:0000256" key="2">
    <source>
        <dbReference type="ARBA" id="ARBA00039140"/>
    </source>
</evidence>
<dbReference type="SUPFAM" id="SSF52738">
    <property type="entry name" value="Methylesterase CheB, C-terminal domain"/>
    <property type="match status" value="1"/>
</dbReference>
<organism evidence="6 7">
    <name type="scientific">Vulcanimicrobium alpinum</name>
    <dbReference type="NCBI Taxonomy" id="3016050"/>
    <lineage>
        <taxon>Bacteria</taxon>
        <taxon>Bacillati</taxon>
        <taxon>Vulcanimicrobiota</taxon>
        <taxon>Vulcanimicrobiia</taxon>
        <taxon>Vulcanimicrobiales</taxon>
        <taxon>Vulcanimicrobiaceae</taxon>
        <taxon>Vulcanimicrobium</taxon>
    </lineage>
</organism>
<feature type="domain" description="CheB-type methylesterase" evidence="5">
    <location>
        <begin position="1"/>
        <end position="119"/>
    </location>
</feature>
<dbReference type="GO" id="GO:0006935">
    <property type="term" value="P:chemotaxis"/>
    <property type="evidence" value="ECO:0007669"/>
    <property type="project" value="InterPro"/>
</dbReference>
<evidence type="ECO:0000313" key="7">
    <source>
        <dbReference type="Proteomes" id="UP001317532"/>
    </source>
</evidence>
<reference evidence="6 7" key="1">
    <citation type="journal article" date="2022" name="ISME Commun">
        <title>Vulcanimicrobium alpinus gen. nov. sp. nov., the first cultivated representative of the candidate phylum 'Eremiobacterota', is a metabolically versatile aerobic anoxygenic phototroph.</title>
        <authorList>
            <person name="Yabe S."/>
            <person name="Muto K."/>
            <person name="Abe K."/>
            <person name="Yokota A."/>
            <person name="Staudigel H."/>
            <person name="Tebo B.M."/>
        </authorList>
    </citation>
    <scope>NUCLEOTIDE SEQUENCE [LARGE SCALE GENOMIC DNA]</scope>
    <source>
        <strain evidence="6 7">WC8-2</strain>
    </source>
</reference>
<dbReference type="Pfam" id="PF01339">
    <property type="entry name" value="CheB_methylest"/>
    <property type="match status" value="1"/>
</dbReference>
<evidence type="ECO:0000256" key="3">
    <source>
        <dbReference type="ARBA" id="ARBA00048267"/>
    </source>
</evidence>
<sequence>MVAPAGRPLRLERHVAAVRIALYDENVKSLHVPSVDVMAASVGEIYGPAALGVILTGMGQDGVAGLRVIKERGGYVVGQDEASAVVYGMPRAAAAAGLVDRVVALDAVSRTLCELTGIGDAAM</sequence>
<dbReference type="KEGG" id="vab:WPS_12980"/>
<evidence type="ECO:0000313" key="6">
    <source>
        <dbReference type="EMBL" id="BDE06022.1"/>
    </source>
</evidence>